<name>A0A8J8MIH2_9FIRM</name>
<evidence type="ECO:0000313" key="3">
    <source>
        <dbReference type="EMBL" id="QUI22260.1"/>
    </source>
</evidence>
<dbReference type="PANTHER" id="PTHR35342">
    <property type="entry name" value="TRICARBOXYLIC TRANSPORT PROTEIN"/>
    <property type="match status" value="1"/>
</dbReference>
<feature type="transmembrane region" description="Helical" evidence="1">
    <location>
        <begin position="390"/>
        <end position="415"/>
    </location>
</feature>
<feature type="transmembrane region" description="Helical" evidence="1">
    <location>
        <begin position="162"/>
        <end position="180"/>
    </location>
</feature>
<dbReference type="Pfam" id="PF01970">
    <property type="entry name" value="TctA"/>
    <property type="match status" value="1"/>
</dbReference>
<dbReference type="EMBL" id="CP058649">
    <property type="protein sequence ID" value="QUI22260.1"/>
    <property type="molecule type" value="Genomic_DNA"/>
</dbReference>
<keyword evidence="1" id="KW-0812">Transmembrane</keyword>
<feature type="transmembrane region" description="Helical" evidence="1">
    <location>
        <begin position="137"/>
        <end position="155"/>
    </location>
</feature>
<feature type="transmembrane region" description="Helical" evidence="1">
    <location>
        <begin position="12"/>
        <end position="29"/>
    </location>
</feature>
<gene>
    <name evidence="3" type="ORF">HZI73_08095</name>
</gene>
<dbReference type="Proteomes" id="UP000683246">
    <property type="component" value="Chromosome"/>
</dbReference>
<organism evidence="3 4">
    <name type="scientific">Vallitalea pronyensis</name>
    <dbReference type="NCBI Taxonomy" id="1348613"/>
    <lineage>
        <taxon>Bacteria</taxon>
        <taxon>Bacillati</taxon>
        <taxon>Bacillota</taxon>
        <taxon>Clostridia</taxon>
        <taxon>Lachnospirales</taxon>
        <taxon>Vallitaleaceae</taxon>
        <taxon>Vallitalea</taxon>
    </lineage>
</organism>
<feature type="transmembrane region" description="Helical" evidence="1">
    <location>
        <begin position="463"/>
        <end position="485"/>
    </location>
</feature>
<keyword evidence="1" id="KW-0472">Membrane</keyword>
<feature type="transmembrane region" description="Helical" evidence="1">
    <location>
        <begin position="68"/>
        <end position="91"/>
    </location>
</feature>
<sequence>MDVIMSVLTPENLLLILAGVIIGNIFGCIPGLNAPIAVALVLPITFSMATLPAICLIMGLYMGSVSGGLVSAILLKIPGTAASVATTFDGYPMAQSGRATEALSHGALASVFGGIFSSICLLLLAPFLSKMAIGFGPWEYFATATLSLVLVCVMLRGRVLKGFIAVCIGLLLKTVGSSPVDGVATRYTFGNYNLETGFNLIVVIIGVFAIPEIIYSIKNIHEKTKPMPVKKRLFYLPKFSSIKKNVNIMIRGSILGTFIGILPGMGGGAASLISYAQAKRTSKTPEKFGTGCEEGIYCCESANNATTGGALIPMLALGVPGDTVTAIIMGALALQGLTPGPLFSMNNEVLFKSIIFSVFIANILMFLYQIVTIRYMAKITEVKKSYLYPWVTAFCITGVISINNNLFDLLYLIVFGIIGYVLDKNDYPIAPFILSFVLGGIIEENLRRSIINHNTFMGAMQNVGFGTVFVVLAVLLPLFYAINYIRRERKSVHKA</sequence>
<protein>
    <submittedName>
        <fullName evidence="3">Tripartite tricarboxylate transporter permease</fullName>
    </submittedName>
</protein>
<dbReference type="InterPro" id="IPR002823">
    <property type="entry name" value="DUF112_TM"/>
</dbReference>
<feature type="transmembrane region" description="Helical" evidence="1">
    <location>
        <begin position="310"/>
        <end position="337"/>
    </location>
</feature>
<evidence type="ECO:0000256" key="1">
    <source>
        <dbReference type="SAM" id="Phobius"/>
    </source>
</evidence>
<feature type="transmembrane region" description="Helical" evidence="1">
    <location>
        <begin position="36"/>
        <end position="62"/>
    </location>
</feature>
<feature type="domain" description="DUF112" evidence="2">
    <location>
        <begin position="13"/>
        <end position="434"/>
    </location>
</feature>
<accession>A0A8J8MIH2</accession>
<feature type="transmembrane region" description="Helical" evidence="1">
    <location>
        <begin position="253"/>
        <end position="276"/>
    </location>
</feature>
<dbReference type="PANTHER" id="PTHR35342:SF5">
    <property type="entry name" value="TRICARBOXYLIC TRANSPORT PROTEIN"/>
    <property type="match status" value="1"/>
</dbReference>
<reference evidence="3" key="1">
    <citation type="submission" date="2020-07" db="EMBL/GenBank/DDBJ databases">
        <title>Vallitalea pronyensis genome.</title>
        <authorList>
            <person name="Postec A."/>
        </authorList>
    </citation>
    <scope>NUCLEOTIDE SEQUENCE</scope>
    <source>
        <strain evidence="3">FatNI3</strain>
    </source>
</reference>
<proteinExistence type="predicted"/>
<keyword evidence="4" id="KW-1185">Reference proteome</keyword>
<feature type="transmembrane region" description="Helical" evidence="1">
    <location>
        <begin position="200"/>
        <end position="217"/>
    </location>
</feature>
<evidence type="ECO:0000259" key="2">
    <source>
        <dbReference type="Pfam" id="PF01970"/>
    </source>
</evidence>
<dbReference type="KEGG" id="vpy:HZI73_08095"/>
<evidence type="ECO:0000313" key="4">
    <source>
        <dbReference type="Proteomes" id="UP000683246"/>
    </source>
</evidence>
<keyword evidence="1" id="KW-1133">Transmembrane helix</keyword>
<feature type="transmembrane region" description="Helical" evidence="1">
    <location>
        <begin position="103"/>
        <end position="125"/>
    </location>
</feature>
<dbReference type="AlphaFoldDB" id="A0A8J8MIH2"/>
<feature type="transmembrane region" description="Helical" evidence="1">
    <location>
        <begin position="349"/>
        <end position="370"/>
    </location>
</feature>
<dbReference type="RefSeq" id="WP_212697742.1">
    <property type="nucleotide sequence ID" value="NZ_CP058649.1"/>
</dbReference>